<sequence length="562" mass="61804">MPSSRASKDQNCWVKLPKTTLVALASVNLSSHIYSAILLTENMGQNHSVLEPPPPVSTFDKFINRFRCHVKTITSRDRKWLDAIFTEFGSTESATSAAVWDETSLSRFLHTVVPELLWPDIENAIPLLHRCLVRLGAYPYHNVPPCVPLTADVALVAMGIIHNHEHRGRWSPISGDYDPGDLDQEWATWARRVLFQCMSIAAADAAEELAARTDADDRDLLGAHETVERWNYTRDWERAPKRISRGEPIIQARDLPSSRSQSTRGMIPQAEFRSLVKLLLCYQLCEAGYEPGLILDQVDRDLNTATDCVLAAFSTSDSEQGPGIGWDAFQAGAITIGPNLFQSPCFACSPYSPSSSLDDERGSMPSSPLSTKDMITWTKEAFLPPTSSNKGLPEGPILNNVATLSQLLTVFPTRFERPLETAVYRIPGADCDLGALYRHLTFWDDPTVLLISAVILPGRAAAQKPGPSPGSSLCLGAIYPTQEWDRDYCTGAIFQVAPSLTSILGRKDGGVQAELDLSASQLTLSMGETAHICLQEGGRVGSCVLRELTLEFSIETVEVFWP</sequence>
<dbReference type="AlphaFoldDB" id="A0A4P7NSP9"/>
<organism evidence="1 2">
    <name type="scientific">Pyricularia oryzae</name>
    <name type="common">Rice blast fungus</name>
    <name type="synonym">Magnaporthe oryzae</name>
    <dbReference type="NCBI Taxonomy" id="318829"/>
    <lineage>
        <taxon>Eukaryota</taxon>
        <taxon>Fungi</taxon>
        <taxon>Dikarya</taxon>
        <taxon>Ascomycota</taxon>
        <taxon>Pezizomycotina</taxon>
        <taxon>Sordariomycetes</taxon>
        <taxon>Sordariomycetidae</taxon>
        <taxon>Magnaporthales</taxon>
        <taxon>Pyriculariaceae</taxon>
        <taxon>Pyricularia</taxon>
    </lineage>
</organism>
<reference evidence="1 2" key="1">
    <citation type="journal article" date="2019" name="Mol. Biol. Evol.">
        <title>Blast fungal genomes show frequent chromosomal changes, gene gains and losses, and effector gene turnover.</title>
        <authorList>
            <person name="Gomez Luciano L.B."/>
            <person name="Jason Tsai I."/>
            <person name="Chuma I."/>
            <person name="Tosa Y."/>
            <person name="Chen Y.H."/>
            <person name="Li J.Y."/>
            <person name="Li M.Y."/>
            <person name="Jade Lu M.Y."/>
            <person name="Nakayashiki H."/>
            <person name="Li W.H."/>
        </authorList>
    </citation>
    <scope>NUCLEOTIDE SEQUENCE [LARGE SCALE GENOMIC DNA]</scope>
    <source>
        <strain evidence="1">MZ5-1-6</strain>
    </source>
</reference>
<accession>A0A4P7NSP9</accession>
<dbReference type="Proteomes" id="UP000294847">
    <property type="component" value="Chromosome 7"/>
</dbReference>
<evidence type="ECO:0000313" key="2">
    <source>
        <dbReference type="Proteomes" id="UP000294847"/>
    </source>
</evidence>
<name>A0A4P7NSP9_PYROR</name>
<protein>
    <submittedName>
        <fullName evidence="1">Uncharacterized protein</fullName>
    </submittedName>
</protein>
<proteinExistence type="predicted"/>
<dbReference type="EMBL" id="CP034210">
    <property type="protein sequence ID" value="QBZ65495.1"/>
    <property type="molecule type" value="Genomic_DNA"/>
</dbReference>
<evidence type="ECO:0000313" key="1">
    <source>
        <dbReference type="EMBL" id="QBZ65495.1"/>
    </source>
</evidence>
<gene>
    <name evidence="1" type="ORF">PoMZ_12456</name>
</gene>